<dbReference type="SUPFAM" id="SSF48371">
    <property type="entry name" value="ARM repeat"/>
    <property type="match status" value="1"/>
</dbReference>
<dbReference type="GO" id="GO:0016491">
    <property type="term" value="F:oxidoreductase activity"/>
    <property type="evidence" value="ECO:0007669"/>
    <property type="project" value="TreeGrafter"/>
</dbReference>
<proteinExistence type="predicted"/>
<reference evidence="1 2" key="1">
    <citation type="submission" date="2017-09" db="EMBL/GenBank/DDBJ databases">
        <title>Depth-based differentiation of microbial function through sediment-hosted aquifers and enrichment of novel symbionts in the deep terrestrial subsurface.</title>
        <authorList>
            <person name="Probst A.J."/>
            <person name="Ladd B."/>
            <person name="Jarett J.K."/>
            <person name="Geller-Mcgrath D.E."/>
            <person name="Sieber C.M."/>
            <person name="Emerson J.B."/>
            <person name="Anantharaman K."/>
            <person name="Thomas B.C."/>
            <person name="Malmstrom R."/>
            <person name="Stieglmeier M."/>
            <person name="Klingl A."/>
            <person name="Woyke T."/>
            <person name="Ryan C.M."/>
            <person name="Banfield J.F."/>
        </authorList>
    </citation>
    <scope>NUCLEOTIDE SEQUENCE [LARGE SCALE GENOMIC DNA]</scope>
    <source>
        <strain evidence="1">CG17_big_fil_post_rev_8_21_14_2_50_48_46</strain>
    </source>
</reference>
<evidence type="ECO:0000313" key="1">
    <source>
        <dbReference type="EMBL" id="PIW14003.1"/>
    </source>
</evidence>
<dbReference type="Proteomes" id="UP000231019">
    <property type="component" value="Unassembled WGS sequence"/>
</dbReference>
<comment type="caution">
    <text evidence="1">The sequence shown here is derived from an EMBL/GenBank/DDBJ whole genome shotgun (WGS) entry which is preliminary data.</text>
</comment>
<evidence type="ECO:0000313" key="2">
    <source>
        <dbReference type="Proteomes" id="UP000231019"/>
    </source>
</evidence>
<dbReference type="InterPro" id="IPR011989">
    <property type="entry name" value="ARM-like"/>
</dbReference>
<dbReference type="InterPro" id="IPR016024">
    <property type="entry name" value="ARM-type_fold"/>
</dbReference>
<protein>
    <recommendedName>
        <fullName evidence="3">PBS lyase</fullName>
    </recommendedName>
</protein>
<dbReference type="PANTHER" id="PTHR12697:SF5">
    <property type="entry name" value="DEOXYHYPUSINE HYDROXYLASE"/>
    <property type="match status" value="1"/>
</dbReference>
<organism evidence="1 2">
    <name type="scientific">bacterium (Candidatus Blackallbacteria) CG17_big_fil_post_rev_8_21_14_2_50_48_46</name>
    <dbReference type="NCBI Taxonomy" id="2014261"/>
    <lineage>
        <taxon>Bacteria</taxon>
        <taxon>Candidatus Blackallbacteria</taxon>
    </lineage>
</organism>
<evidence type="ECO:0008006" key="3">
    <source>
        <dbReference type="Google" id="ProtNLM"/>
    </source>
</evidence>
<dbReference type="Pfam" id="PF13646">
    <property type="entry name" value="HEAT_2"/>
    <property type="match status" value="4"/>
</dbReference>
<sequence>MNQPSLPLQQERSPLAAAENPSFQQVIQQLKSEDLEQLNAAVQQLLEWGTEITPLLIENLVSIDEEIRKNVAWVLGYLRDPAAIEALFRSLVHEHSTEVKLSAAWALRNFSATEIYPHIFTKLPPPRNLDDVIAYLDSKSWKARWYSSVLLSKQKVEDCLPQLIKLAESDENLIVRCSAILTLASYPGQESAECLCNLLSDINDFIKIEAATVLALKNYQAAIPYLLKQLQAFNENVRVSVIAALGALGDNSVIGPLCQALQDPADLVRINAAMALLDISQRLRRPHQQMVKYLLKALKDKNTYVVRNVARTLGMVGNEEAVTAIITMLKQEQSAAVTANLTLALGLLQDHRSLKILTRLLRHNQWEVRFEAAKALGNLQDPKAYGPLIQALKDSSLLVREQVIFALGRLGNRKAIVHLEKLKLQHPYGTVNKAIGMALERLLEA</sequence>
<dbReference type="InterPro" id="IPR004155">
    <property type="entry name" value="PBS_lyase_HEAT"/>
</dbReference>
<dbReference type="AlphaFoldDB" id="A0A2M7FYX8"/>
<dbReference type="EMBL" id="PFFQ01000065">
    <property type="protein sequence ID" value="PIW14003.1"/>
    <property type="molecule type" value="Genomic_DNA"/>
</dbReference>
<gene>
    <name evidence="1" type="ORF">COW36_23475</name>
</gene>
<name>A0A2M7FYX8_9BACT</name>
<dbReference type="Gene3D" id="1.25.10.10">
    <property type="entry name" value="Leucine-rich Repeat Variant"/>
    <property type="match status" value="3"/>
</dbReference>
<dbReference type="PANTHER" id="PTHR12697">
    <property type="entry name" value="PBS LYASE HEAT-LIKE PROTEIN"/>
    <property type="match status" value="1"/>
</dbReference>
<accession>A0A2M7FYX8</accession>
<dbReference type="SMART" id="SM00567">
    <property type="entry name" value="EZ_HEAT"/>
    <property type="match status" value="7"/>
</dbReference>